<dbReference type="EMBL" id="BRPK01000018">
    <property type="protein sequence ID" value="GLB44880.1"/>
    <property type="molecule type" value="Genomic_DNA"/>
</dbReference>
<feature type="compositionally biased region" description="Polar residues" evidence="1">
    <location>
        <begin position="227"/>
        <end position="237"/>
    </location>
</feature>
<reference evidence="2" key="1">
    <citation type="submission" date="2022-07" db="EMBL/GenBank/DDBJ databases">
        <title>The genome of Lyophyllum shimeji provides insight into the initial evolution of ectomycorrhizal fungal genome.</title>
        <authorList>
            <person name="Kobayashi Y."/>
            <person name="Shibata T."/>
            <person name="Hirakawa H."/>
            <person name="Shigenobu S."/>
            <person name="Nishiyama T."/>
            <person name="Yamada A."/>
            <person name="Hasebe M."/>
            <person name="Kawaguchi M."/>
        </authorList>
    </citation>
    <scope>NUCLEOTIDE SEQUENCE</scope>
    <source>
        <strain evidence="2">AT787</strain>
    </source>
</reference>
<evidence type="ECO:0000256" key="1">
    <source>
        <dbReference type="SAM" id="MobiDB-lite"/>
    </source>
</evidence>
<comment type="caution">
    <text evidence="2">The sequence shown here is derived from an EMBL/GenBank/DDBJ whole genome shotgun (WGS) entry which is preliminary data.</text>
</comment>
<feature type="region of interest" description="Disordered" evidence="1">
    <location>
        <begin position="272"/>
        <end position="330"/>
    </location>
</feature>
<feature type="compositionally biased region" description="Polar residues" evidence="1">
    <location>
        <begin position="146"/>
        <end position="161"/>
    </location>
</feature>
<evidence type="ECO:0000313" key="3">
    <source>
        <dbReference type="Proteomes" id="UP001063166"/>
    </source>
</evidence>
<dbReference type="Proteomes" id="UP001063166">
    <property type="component" value="Unassembled WGS sequence"/>
</dbReference>
<feature type="region of interest" description="Disordered" evidence="1">
    <location>
        <begin position="116"/>
        <end position="177"/>
    </location>
</feature>
<feature type="compositionally biased region" description="Basic and acidic residues" evidence="1">
    <location>
        <begin position="124"/>
        <end position="133"/>
    </location>
</feature>
<feature type="region of interest" description="Disordered" evidence="1">
    <location>
        <begin position="20"/>
        <end position="57"/>
    </location>
</feature>
<accession>A0A9P3PXK0</accession>
<organism evidence="2 3">
    <name type="scientific">Lyophyllum shimeji</name>
    <name type="common">Hon-shimeji</name>
    <name type="synonym">Tricholoma shimeji</name>
    <dbReference type="NCBI Taxonomy" id="47721"/>
    <lineage>
        <taxon>Eukaryota</taxon>
        <taxon>Fungi</taxon>
        <taxon>Dikarya</taxon>
        <taxon>Basidiomycota</taxon>
        <taxon>Agaricomycotina</taxon>
        <taxon>Agaricomycetes</taxon>
        <taxon>Agaricomycetidae</taxon>
        <taxon>Agaricales</taxon>
        <taxon>Tricholomatineae</taxon>
        <taxon>Lyophyllaceae</taxon>
        <taxon>Lyophyllum</taxon>
    </lineage>
</organism>
<feature type="compositionally biased region" description="Low complexity" evidence="1">
    <location>
        <begin position="20"/>
        <end position="43"/>
    </location>
</feature>
<keyword evidence="3" id="KW-1185">Reference proteome</keyword>
<proteinExistence type="predicted"/>
<dbReference type="OrthoDB" id="3066120at2759"/>
<protein>
    <submittedName>
        <fullName evidence="2">Uncharacterized protein</fullName>
    </submittedName>
</protein>
<gene>
    <name evidence="2" type="ORF">LshimejAT787_1802170</name>
</gene>
<feature type="region of interest" description="Disordered" evidence="1">
    <location>
        <begin position="227"/>
        <end position="248"/>
    </location>
</feature>
<name>A0A9P3PXK0_LYOSH</name>
<evidence type="ECO:0000313" key="2">
    <source>
        <dbReference type="EMBL" id="GLB44880.1"/>
    </source>
</evidence>
<dbReference type="AlphaFoldDB" id="A0A9P3PXK0"/>
<sequence length="442" mass="47583">MHSSTLLTVPAFESLALSNCNSSSSSSSSSSSLFSYASQSSDSQTDISPPRSPLEGRKLFGDTEVHQTPTLGIRLSDAQATPQLPCARALHAVVADVDIGYESEIEGPTNVRRIRLRPRHLTRKKEAPPESHGLRRCPPSLGGQGFSPSPVLQLQSRSTSPAGRPSPQLPPTPTLKPQLLSEDAISPLVLEFPESVKRPQIDRISESVFECNGDTSRILCSPSAASFSALDSGSSRETPPRSIKLSQPADFVATSTNSSELGTRKALSGIGLGLPSTLGRPRNLDQAPPLPPSGLPGSSPTAADEETDSACPRPKNLPAPFPAPSSNHCEERPRSCATRFFQTYHFSKRRLYDIPESVSPKRPSPKARTYAARGRFPGFDCGSWSRAAVEMRARGRRRSPILDGRKIPVLWLNASPPVVIRPEEVQNLNLGTVCEAQASVLF</sequence>